<dbReference type="InterPro" id="IPR017853">
    <property type="entry name" value="GH"/>
</dbReference>
<dbReference type="Gene3D" id="3.20.20.80">
    <property type="entry name" value="Glycosidases"/>
    <property type="match status" value="1"/>
</dbReference>
<evidence type="ECO:0000313" key="2">
    <source>
        <dbReference type="EMBL" id="KKY20831.1"/>
    </source>
</evidence>
<evidence type="ECO:0000313" key="3">
    <source>
        <dbReference type="Proteomes" id="UP000053317"/>
    </source>
</evidence>
<name>A0A0G2EF11_PHACM</name>
<comment type="caution">
    <text evidence="2">The sequence shown here is derived from an EMBL/GenBank/DDBJ whole genome shotgun (WGS) entry which is preliminary data.</text>
</comment>
<feature type="region of interest" description="Disordered" evidence="1">
    <location>
        <begin position="330"/>
        <end position="371"/>
    </location>
</feature>
<sequence length="371" mass="41659">MNITIAESRKLRAKVTFGSKWTEGFKQWPNVKWTLQIPFARKNATNGMIFAKGCVNAMDINTLQAIEIGNEPNFYAGPDRRRPYGPRQYAEEWKQYAGWVAGNITLPEGPMFQSMDIASGGNLSKWDVATMFDDYGLDEGAIIRSASYHYYQTTGGKPLRSTLLNHTDTEAKTNHFLPAIEYLNSTRDDSVHLIIGEAGSGLTNHRRDYNLEASLGTALWTVDWMLYCMSMNMTRVNMQLGVWFPFTAWTPIEYLGKPPHILGSFYGNLFIADFINKVGNLRVHQFKEAIPISEREKISAYAGYHHGELSKIVILNLEFWNQTVTEIIKSKDTDKPSSSSDKTTTTKTKTLPPPAQPDSSTSPSPPALSPI</sequence>
<accession>A0A0G2EF11</accession>
<dbReference type="Proteomes" id="UP000053317">
    <property type="component" value="Unassembled WGS sequence"/>
</dbReference>
<dbReference type="AlphaFoldDB" id="A0A0G2EF11"/>
<protein>
    <submittedName>
        <fullName evidence="2">Putative glycoside hydrolase family 79 protein</fullName>
    </submittedName>
</protein>
<evidence type="ECO:0000256" key="1">
    <source>
        <dbReference type="SAM" id="MobiDB-lite"/>
    </source>
</evidence>
<reference evidence="2 3" key="1">
    <citation type="submission" date="2015-05" db="EMBL/GenBank/DDBJ databases">
        <title>Distinctive expansion of gene families associated with plant cell wall degradation and secondary metabolism in the genomes of grapevine trunk pathogens.</title>
        <authorList>
            <person name="Lawrence D.P."/>
            <person name="Travadon R."/>
            <person name="Rolshausen P.E."/>
            <person name="Baumgartner K."/>
        </authorList>
    </citation>
    <scope>NUCLEOTIDE SEQUENCE [LARGE SCALE GENOMIC DNA]</scope>
    <source>
        <strain evidence="2">UCRPC4</strain>
    </source>
</reference>
<keyword evidence="2" id="KW-0378">Hydrolase</keyword>
<feature type="compositionally biased region" description="Low complexity" evidence="1">
    <location>
        <begin position="336"/>
        <end position="350"/>
    </location>
</feature>
<gene>
    <name evidence="2" type="ORF">UCRPC4_g04104</name>
</gene>
<dbReference type="PANTHER" id="PTHR36183">
    <property type="entry name" value="BETA-GLUCURONIDASE"/>
    <property type="match status" value="1"/>
</dbReference>
<dbReference type="OrthoDB" id="2796951at2759"/>
<reference evidence="2 3" key="2">
    <citation type="submission" date="2015-05" db="EMBL/GenBank/DDBJ databases">
        <authorList>
            <person name="Morales-Cruz A."/>
            <person name="Amrine K.C."/>
            <person name="Cantu D."/>
        </authorList>
    </citation>
    <scope>NUCLEOTIDE SEQUENCE [LARGE SCALE GENOMIC DNA]</scope>
    <source>
        <strain evidence="2">UCRPC4</strain>
    </source>
</reference>
<dbReference type="SUPFAM" id="SSF51445">
    <property type="entry name" value="(Trans)glycosidases"/>
    <property type="match status" value="1"/>
</dbReference>
<dbReference type="PANTHER" id="PTHR36183:SF2">
    <property type="entry name" value="BETA-GLUCURONIDASE C-TERMINAL DOMAIN-CONTAINING PROTEIN"/>
    <property type="match status" value="1"/>
</dbReference>
<organism evidence="2 3">
    <name type="scientific">Phaeomoniella chlamydospora</name>
    <name type="common">Phaeoacremonium chlamydosporum</name>
    <dbReference type="NCBI Taxonomy" id="158046"/>
    <lineage>
        <taxon>Eukaryota</taxon>
        <taxon>Fungi</taxon>
        <taxon>Dikarya</taxon>
        <taxon>Ascomycota</taxon>
        <taxon>Pezizomycotina</taxon>
        <taxon>Eurotiomycetes</taxon>
        <taxon>Chaetothyriomycetidae</taxon>
        <taxon>Phaeomoniellales</taxon>
        <taxon>Phaeomoniellaceae</taxon>
        <taxon>Phaeomoniella</taxon>
    </lineage>
</organism>
<dbReference type="InterPro" id="IPR052974">
    <property type="entry name" value="GH79_Enzymes"/>
</dbReference>
<dbReference type="GO" id="GO:0016787">
    <property type="term" value="F:hydrolase activity"/>
    <property type="evidence" value="ECO:0007669"/>
    <property type="project" value="UniProtKB-KW"/>
</dbReference>
<dbReference type="EMBL" id="LCWF01000093">
    <property type="protein sequence ID" value="KKY20831.1"/>
    <property type="molecule type" value="Genomic_DNA"/>
</dbReference>
<keyword evidence="3" id="KW-1185">Reference proteome</keyword>
<proteinExistence type="predicted"/>